<reference evidence="1" key="1">
    <citation type="submission" date="2018-11" db="EMBL/GenBank/DDBJ databases">
        <authorList>
            <consortium name="Pathogen Informatics"/>
        </authorList>
    </citation>
    <scope>NUCLEOTIDE SEQUENCE</scope>
</reference>
<dbReference type="Proteomes" id="UP000784294">
    <property type="component" value="Unassembled WGS sequence"/>
</dbReference>
<protein>
    <submittedName>
        <fullName evidence="1">Uncharacterized protein</fullName>
    </submittedName>
</protein>
<dbReference type="AlphaFoldDB" id="A0A3S5AKZ2"/>
<keyword evidence="2" id="KW-1185">Reference proteome</keyword>
<name>A0A3S5AKZ2_9PLAT</name>
<gene>
    <name evidence="1" type="ORF">PXEA_LOCUS32954</name>
</gene>
<organism evidence="1 2">
    <name type="scientific">Protopolystoma xenopodis</name>
    <dbReference type="NCBI Taxonomy" id="117903"/>
    <lineage>
        <taxon>Eukaryota</taxon>
        <taxon>Metazoa</taxon>
        <taxon>Spiralia</taxon>
        <taxon>Lophotrochozoa</taxon>
        <taxon>Platyhelminthes</taxon>
        <taxon>Monogenea</taxon>
        <taxon>Polyopisthocotylea</taxon>
        <taxon>Polystomatidea</taxon>
        <taxon>Polystomatidae</taxon>
        <taxon>Protopolystoma</taxon>
    </lineage>
</organism>
<proteinExistence type="predicted"/>
<dbReference type="EMBL" id="CAAALY010261483">
    <property type="protein sequence ID" value="VEL39514.1"/>
    <property type="molecule type" value="Genomic_DNA"/>
</dbReference>
<evidence type="ECO:0000313" key="2">
    <source>
        <dbReference type="Proteomes" id="UP000784294"/>
    </source>
</evidence>
<accession>A0A3S5AKZ2</accession>
<sequence length="108" mass="12354">MVAAKHQSRSNNFYTKGHIILVFIPSIKITVWQYKSLQFPSPTTPYAMPVPEKLPLPRLQTHDPLPHLHPHCPILWGPVPGLSYNTGVKMYHSSLSPLNRQEYTRLSN</sequence>
<comment type="caution">
    <text evidence="1">The sequence shown here is derived from an EMBL/GenBank/DDBJ whole genome shotgun (WGS) entry which is preliminary data.</text>
</comment>
<evidence type="ECO:0000313" key="1">
    <source>
        <dbReference type="EMBL" id="VEL39514.1"/>
    </source>
</evidence>